<evidence type="ECO:0000313" key="3">
    <source>
        <dbReference type="EMBL" id="CAF3893360.1"/>
    </source>
</evidence>
<dbReference type="InterPro" id="IPR050266">
    <property type="entry name" value="AB_hydrolase_sf"/>
</dbReference>
<dbReference type="InterPro" id="IPR029058">
    <property type="entry name" value="AB_hydrolase_fold"/>
</dbReference>
<protein>
    <recommendedName>
        <fullName evidence="1">AB hydrolase-1 domain-containing protein</fullName>
    </recommendedName>
</protein>
<dbReference type="Proteomes" id="UP000663868">
    <property type="component" value="Unassembled WGS sequence"/>
</dbReference>
<dbReference type="Proteomes" id="UP000663860">
    <property type="component" value="Unassembled WGS sequence"/>
</dbReference>
<evidence type="ECO:0000259" key="1">
    <source>
        <dbReference type="Pfam" id="PF00561"/>
    </source>
</evidence>
<dbReference type="AlphaFoldDB" id="A0A814WZJ8"/>
<dbReference type="Pfam" id="PF00561">
    <property type="entry name" value="Abhydrolase_1"/>
    <property type="match status" value="1"/>
</dbReference>
<dbReference type="InterPro" id="IPR000073">
    <property type="entry name" value="AB_hydrolase_1"/>
</dbReference>
<dbReference type="PRINTS" id="PR00111">
    <property type="entry name" value="ABHYDROLASE"/>
</dbReference>
<dbReference type="GO" id="GO:0016020">
    <property type="term" value="C:membrane"/>
    <property type="evidence" value="ECO:0007669"/>
    <property type="project" value="TreeGrafter"/>
</dbReference>
<evidence type="ECO:0000313" key="2">
    <source>
        <dbReference type="EMBL" id="CAF1204732.1"/>
    </source>
</evidence>
<accession>A0A814WZJ8</accession>
<gene>
    <name evidence="2" type="ORF">IZO911_LOCUS28826</name>
    <name evidence="3" type="ORF">KXQ929_LOCUS22405</name>
</gene>
<dbReference type="GO" id="GO:0046464">
    <property type="term" value="P:acylglycerol catabolic process"/>
    <property type="evidence" value="ECO:0007669"/>
    <property type="project" value="TreeGrafter"/>
</dbReference>
<name>A0A814WZJ8_9BILA</name>
<dbReference type="EMBL" id="CAJNOE010000415">
    <property type="protein sequence ID" value="CAF1204732.1"/>
    <property type="molecule type" value="Genomic_DNA"/>
</dbReference>
<sequence length="280" mass="31468">MSNKELLHMSLDNGVNLAYRLSHPIDKSLPTIVMHHAFLMNSRFYDRQFKDSRYAAYNLISIDAHGHGETTGRGKDFTFWDTASDTLQLLTKLDIDQFYVLGTTQGGFIALRMALLEPQRIKGLILLDTAVDSTPEQTKINAGKSRDKWCETEIPSDEAIVTRAGSFGGPKNVDEKVFEKLKQMWIKRHAGAEGYDPALNCLLDRDAIEDQLDKINIPTLVLHGANDRLFLAEDAKKWSSKLSKLWKFTIVEGGVHHLSLTEPGSEALAQLLPQFINETL</sequence>
<dbReference type="SUPFAM" id="SSF53474">
    <property type="entry name" value="alpha/beta-Hydrolases"/>
    <property type="match status" value="1"/>
</dbReference>
<dbReference type="PANTHER" id="PTHR43798">
    <property type="entry name" value="MONOACYLGLYCEROL LIPASE"/>
    <property type="match status" value="1"/>
</dbReference>
<dbReference type="GO" id="GO:0047372">
    <property type="term" value="F:monoacylglycerol lipase activity"/>
    <property type="evidence" value="ECO:0007669"/>
    <property type="project" value="TreeGrafter"/>
</dbReference>
<dbReference type="PANTHER" id="PTHR43798:SF33">
    <property type="entry name" value="HYDROLASE, PUTATIVE (AFU_ORTHOLOGUE AFUA_2G14860)-RELATED"/>
    <property type="match status" value="1"/>
</dbReference>
<comment type="caution">
    <text evidence="2">The sequence shown here is derived from an EMBL/GenBank/DDBJ whole genome shotgun (WGS) entry which is preliminary data.</text>
</comment>
<evidence type="ECO:0000313" key="4">
    <source>
        <dbReference type="Proteomes" id="UP000663860"/>
    </source>
</evidence>
<dbReference type="EMBL" id="CAJOBB010001707">
    <property type="protein sequence ID" value="CAF3893360.1"/>
    <property type="molecule type" value="Genomic_DNA"/>
</dbReference>
<dbReference type="Gene3D" id="3.40.50.1820">
    <property type="entry name" value="alpha/beta hydrolase"/>
    <property type="match status" value="1"/>
</dbReference>
<feature type="domain" description="AB hydrolase-1" evidence="1">
    <location>
        <begin position="30"/>
        <end position="154"/>
    </location>
</feature>
<organism evidence="2 4">
    <name type="scientific">Adineta steineri</name>
    <dbReference type="NCBI Taxonomy" id="433720"/>
    <lineage>
        <taxon>Eukaryota</taxon>
        <taxon>Metazoa</taxon>
        <taxon>Spiralia</taxon>
        <taxon>Gnathifera</taxon>
        <taxon>Rotifera</taxon>
        <taxon>Eurotatoria</taxon>
        <taxon>Bdelloidea</taxon>
        <taxon>Adinetida</taxon>
        <taxon>Adinetidae</taxon>
        <taxon>Adineta</taxon>
    </lineage>
</organism>
<proteinExistence type="predicted"/>
<reference evidence="2" key="1">
    <citation type="submission" date="2021-02" db="EMBL/GenBank/DDBJ databases">
        <authorList>
            <person name="Nowell W R."/>
        </authorList>
    </citation>
    <scope>NUCLEOTIDE SEQUENCE</scope>
</reference>